<keyword evidence="4" id="KW-1185">Reference proteome</keyword>
<feature type="transmembrane region" description="Helical" evidence="1">
    <location>
        <begin position="238"/>
        <end position="267"/>
    </location>
</feature>
<protein>
    <submittedName>
        <fullName evidence="3">Uncharacterized protein</fullName>
    </submittedName>
</protein>
<reference evidence="3" key="1">
    <citation type="journal article" date="2020" name="Fungal Divers.">
        <title>Resolving the Mortierellaceae phylogeny through synthesis of multi-gene phylogenetics and phylogenomics.</title>
        <authorList>
            <person name="Vandepol N."/>
            <person name="Liber J."/>
            <person name="Desiro A."/>
            <person name="Na H."/>
            <person name="Kennedy M."/>
            <person name="Barry K."/>
            <person name="Grigoriev I.V."/>
            <person name="Miller A.N."/>
            <person name="O'Donnell K."/>
            <person name="Stajich J.E."/>
            <person name="Bonito G."/>
        </authorList>
    </citation>
    <scope>NUCLEOTIDE SEQUENCE</scope>
    <source>
        <strain evidence="3">NRRL 2591</strain>
    </source>
</reference>
<dbReference type="AlphaFoldDB" id="A0A9P6FHB0"/>
<keyword evidence="1" id="KW-0472">Membrane</keyword>
<proteinExistence type="predicted"/>
<dbReference type="EMBL" id="JAAAXW010000009">
    <property type="protein sequence ID" value="KAF9550664.1"/>
    <property type="molecule type" value="Genomic_DNA"/>
</dbReference>
<keyword evidence="2" id="KW-0732">Signal</keyword>
<keyword evidence="1" id="KW-0812">Transmembrane</keyword>
<evidence type="ECO:0000256" key="2">
    <source>
        <dbReference type="SAM" id="SignalP"/>
    </source>
</evidence>
<gene>
    <name evidence="3" type="ORF">EC957_011979</name>
</gene>
<evidence type="ECO:0000313" key="3">
    <source>
        <dbReference type="EMBL" id="KAF9550664.1"/>
    </source>
</evidence>
<sequence>MKGTFTTPALFLLSLLVLIITPTTVHAGPYTLTTPTSATRWTAGQPGSVTLLSTDKAGASTKSTDRLLTITLRLGKGGLLGGSTQVAVIRDGIQLLVPFKGTENQVKLDVSDWIVPAGTAAGDKYFVQMVRRKDGFFDIPDKVESAFFQIVAAPVTPPPVTPPVTPPPANTTLPTLPTSTLNTTTITIPTPTPTTPLPTIPTLPPGQTCADIQAQCAAKNLTFTDTNSTAICQCGGLLIMPVIIGNGASAVGGSLMMAIMGLGLSVLMSSTLL</sequence>
<evidence type="ECO:0000313" key="4">
    <source>
        <dbReference type="Proteomes" id="UP000723463"/>
    </source>
</evidence>
<comment type="caution">
    <text evidence="3">The sequence shown here is derived from an EMBL/GenBank/DDBJ whole genome shotgun (WGS) entry which is preliminary data.</text>
</comment>
<name>A0A9P6FHB0_9FUNG</name>
<keyword evidence="1" id="KW-1133">Transmembrane helix</keyword>
<feature type="signal peptide" evidence="2">
    <location>
        <begin position="1"/>
        <end position="27"/>
    </location>
</feature>
<dbReference type="Proteomes" id="UP000723463">
    <property type="component" value="Unassembled WGS sequence"/>
</dbReference>
<feature type="chain" id="PRO_5040144442" evidence="2">
    <location>
        <begin position="28"/>
        <end position="273"/>
    </location>
</feature>
<evidence type="ECO:0000256" key="1">
    <source>
        <dbReference type="SAM" id="Phobius"/>
    </source>
</evidence>
<organism evidence="3 4">
    <name type="scientific">Mortierella hygrophila</name>
    <dbReference type="NCBI Taxonomy" id="979708"/>
    <lineage>
        <taxon>Eukaryota</taxon>
        <taxon>Fungi</taxon>
        <taxon>Fungi incertae sedis</taxon>
        <taxon>Mucoromycota</taxon>
        <taxon>Mortierellomycotina</taxon>
        <taxon>Mortierellomycetes</taxon>
        <taxon>Mortierellales</taxon>
        <taxon>Mortierellaceae</taxon>
        <taxon>Mortierella</taxon>
    </lineage>
</organism>
<accession>A0A9P6FHB0</accession>